<protein>
    <submittedName>
        <fullName evidence="2">Uncharacterized protein</fullName>
    </submittedName>
</protein>
<evidence type="ECO:0000313" key="2">
    <source>
        <dbReference type="EMBL" id="OWM64351.1"/>
    </source>
</evidence>
<feature type="region of interest" description="Disordered" evidence="1">
    <location>
        <begin position="1"/>
        <end position="24"/>
    </location>
</feature>
<reference evidence="3" key="1">
    <citation type="journal article" date="2017" name="Plant J.">
        <title>The pomegranate (Punica granatum L.) genome and the genomics of punicalagin biosynthesis.</title>
        <authorList>
            <person name="Qin G."/>
            <person name="Xu C."/>
            <person name="Ming R."/>
            <person name="Tang H."/>
            <person name="Guyot R."/>
            <person name="Kramer E.M."/>
            <person name="Hu Y."/>
            <person name="Yi X."/>
            <person name="Qi Y."/>
            <person name="Xu X."/>
            <person name="Gao Z."/>
            <person name="Pan H."/>
            <person name="Jian J."/>
            <person name="Tian Y."/>
            <person name="Yue Z."/>
            <person name="Xu Y."/>
        </authorList>
    </citation>
    <scope>NUCLEOTIDE SEQUENCE [LARGE SCALE GENOMIC DNA]</scope>
    <source>
        <strain evidence="3">cv. Dabenzi</strain>
    </source>
</reference>
<feature type="region of interest" description="Disordered" evidence="1">
    <location>
        <begin position="111"/>
        <end position="132"/>
    </location>
</feature>
<evidence type="ECO:0000313" key="3">
    <source>
        <dbReference type="Proteomes" id="UP000197138"/>
    </source>
</evidence>
<evidence type="ECO:0000256" key="1">
    <source>
        <dbReference type="SAM" id="MobiDB-lite"/>
    </source>
</evidence>
<dbReference type="EMBL" id="MTKT01005810">
    <property type="protein sequence ID" value="OWM64351.1"/>
    <property type="molecule type" value="Genomic_DNA"/>
</dbReference>
<sequence>MREEKSRGSGLESRKTRLEVTGRGTQEVAATAASGKRVGMLAPVTVRCKIGLVGLLRDGSRRSWVVPDVPSPRQTRDSERKFGKNVKNLVKEKRMKRWLCTVDRPSDRDHLFTGEGEGCEEPFERDGTTRQSRGRKWHVVKARLHPASVLGTRLFVRPKHDDGGFKWKN</sequence>
<gene>
    <name evidence="2" type="ORF">CDL15_Pgr009274</name>
</gene>
<proteinExistence type="predicted"/>
<name>A0A218VWH8_PUNGR</name>
<comment type="caution">
    <text evidence="2">The sequence shown here is derived from an EMBL/GenBank/DDBJ whole genome shotgun (WGS) entry which is preliminary data.</text>
</comment>
<accession>A0A218VWH8</accession>
<dbReference type="Proteomes" id="UP000197138">
    <property type="component" value="Unassembled WGS sequence"/>
</dbReference>
<dbReference type="AlphaFoldDB" id="A0A218VWH8"/>
<organism evidence="2 3">
    <name type="scientific">Punica granatum</name>
    <name type="common">Pomegranate</name>
    <dbReference type="NCBI Taxonomy" id="22663"/>
    <lineage>
        <taxon>Eukaryota</taxon>
        <taxon>Viridiplantae</taxon>
        <taxon>Streptophyta</taxon>
        <taxon>Embryophyta</taxon>
        <taxon>Tracheophyta</taxon>
        <taxon>Spermatophyta</taxon>
        <taxon>Magnoliopsida</taxon>
        <taxon>eudicotyledons</taxon>
        <taxon>Gunneridae</taxon>
        <taxon>Pentapetalae</taxon>
        <taxon>rosids</taxon>
        <taxon>malvids</taxon>
        <taxon>Myrtales</taxon>
        <taxon>Lythraceae</taxon>
        <taxon>Punica</taxon>
    </lineage>
</organism>
<feature type="compositionally biased region" description="Basic and acidic residues" evidence="1">
    <location>
        <begin position="1"/>
        <end position="20"/>
    </location>
</feature>